<dbReference type="EMBL" id="FXYG01000004">
    <property type="protein sequence ID" value="SMX47122.1"/>
    <property type="molecule type" value="Genomic_DNA"/>
</dbReference>
<keyword evidence="1" id="KW-0503">Monooxygenase</keyword>
<dbReference type="Gene3D" id="3.50.50.60">
    <property type="entry name" value="FAD/NAD(P)-binding domain"/>
    <property type="match status" value="3"/>
</dbReference>
<accession>A0A238KY42</accession>
<organism evidence="1 2">
    <name type="scientific">Ruegeria arenilitoris</name>
    <dbReference type="NCBI Taxonomy" id="1173585"/>
    <lineage>
        <taxon>Bacteria</taxon>
        <taxon>Pseudomonadati</taxon>
        <taxon>Pseudomonadota</taxon>
        <taxon>Alphaproteobacteria</taxon>
        <taxon>Rhodobacterales</taxon>
        <taxon>Roseobacteraceae</taxon>
        <taxon>Ruegeria</taxon>
    </lineage>
</organism>
<dbReference type="SUPFAM" id="SSF51905">
    <property type="entry name" value="FAD/NAD(P)-binding domain"/>
    <property type="match status" value="1"/>
</dbReference>
<dbReference type="AlphaFoldDB" id="A0A238KY42"/>
<dbReference type="EC" id="1.14.13.84" evidence="1"/>
<dbReference type="OrthoDB" id="312624at2"/>
<keyword evidence="1" id="KW-0560">Oxidoreductase</keyword>
<proteinExistence type="predicted"/>
<dbReference type="GO" id="GO:0033767">
    <property type="term" value="F:4-hydroxyacetophenone monooxygenase activity"/>
    <property type="evidence" value="ECO:0007669"/>
    <property type="project" value="UniProtKB-EC"/>
</dbReference>
<reference evidence="2" key="1">
    <citation type="submission" date="2017-05" db="EMBL/GenBank/DDBJ databases">
        <authorList>
            <person name="Rodrigo-Torres L."/>
            <person name="Arahal R. D."/>
            <person name="Lucena T."/>
        </authorList>
    </citation>
    <scope>NUCLEOTIDE SEQUENCE [LARGE SCALE GENOMIC DNA]</scope>
    <source>
        <strain evidence="2">CECT 8715</strain>
    </source>
</reference>
<protein>
    <submittedName>
        <fullName evidence="1">4-hydroxyacetophenone monooxygenase</fullName>
        <ecNumber evidence="1">1.14.13.84</ecNumber>
    </submittedName>
</protein>
<keyword evidence="2" id="KW-1185">Reference proteome</keyword>
<sequence>MTHDIDMLIVGAGFSGLIMAIEARKRGIHNIAILEKADDIGGTWRENTYPGVACDVPSHLYSMATHPNPDWTRAYAGGAEIWDYMRRVASYERLYDLCHFHTELKSARWDGTHWQVETTGGAQWKARFLVSAIGALHIPSTPEIPGAAGFPGPAFHSAKWDHTVPLQGKRIAVVGTGASAVQFVPEIAKTAAQVTIFQRSAPYVLPRPDGPIAPWVRHLYRRIPLLPRIRRQCIYWLFEFRHRVFRGEKRAVDFAMKMWRKGLEEAISDPEMRRILTPDYRIGCKRVLSSNDWYPALARDNVSVIPHGVERIEGSEIIATDGSRTSADILIWGTGFHVTDAVQRLDIRGANGLSLQDAWADGMQANLGTAIAGFPNFFILLGPHTGLGHNSVVLMIEAQVAHIGRVLEEMRRAGLPAIVPNADRQADFTREMQERHTDSVWQAGGCTSWYQDSQGRNTTLWPGTVSEFRKRLAKAGLEHYHPVDPAQTKGPPT</sequence>
<dbReference type="PANTHER" id="PTHR42877">
    <property type="entry name" value="L-ORNITHINE N(5)-MONOOXYGENASE-RELATED"/>
    <property type="match status" value="1"/>
</dbReference>
<evidence type="ECO:0000313" key="2">
    <source>
        <dbReference type="Proteomes" id="UP000202485"/>
    </source>
</evidence>
<dbReference type="Pfam" id="PF13738">
    <property type="entry name" value="Pyr_redox_3"/>
    <property type="match status" value="1"/>
</dbReference>
<evidence type="ECO:0000313" key="1">
    <source>
        <dbReference type="EMBL" id="SMX47122.1"/>
    </source>
</evidence>
<name>A0A238KY42_9RHOB</name>
<dbReference type="Proteomes" id="UP000202485">
    <property type="component" value="Unassembled WGS sequence"/>
</dbReference>
<dbReference type="PANTHER" id="PTHR42877:SF4">
    <property type="entry name" value="FAD_NAD(P)-BINDING DOMAIN-CONTAINING PROTEIN-RELATED"/>
    <property type="match status" value="1"/>
</dbReference>
<dbReference type="InterPro" id="IPR051209">
    <property type="entry name" value="FAD-bind_Monooxygenase_sf"/>
</dbReference>
<dbReference type="InterPro" id="IPR036188">
    <property type="entry name" value="FAD/NAD-bd_sf"/>
</dbReference>
<dbReference type="PRINTS" id="PR00411">
    <property type="entry name" value="PNDRDTASEI"/>
</dbReference>
<gene>
    <name evidence="1" type="primary">hapE_2</name>
    <name evidence="1" type="ORF">RUA8715_02993</name>
</gene>
<dbReference type="RefSeq" id="WP_093964502.1">
    <property type="nucleotide sequence ID" value="NZ_FXYG01000004.1"/>
</dbReference>